<evidence type="ECO:0000313" key="2">
    <source>
        <dbReference type="EMBL" id="PCR89188.1"/>
    </source>
</evidence>
<dbReference type="PANTHER" id="PTHR43471:SF1">
    <property type="entry name" value="ABC TRANSPORTER PERMEASE PROTEIN NOSY-RELATED"/>
    <property type="match status" value="1"/>
</dbReference>
<comment type="caution">
    <text evidence="2">The sequence shown here is derived from an EMBL/GenBank/DDBJ whole genome shotgun (WGS) entry which is preliminary data.</text>
</comment>
<protein>
    <submittedName>
        <fullName evidence="2">ABC transporter</fullName>
    </submittedName>
</protein>
<dbReference type="EMBL" id="NXNI01000001">
    <property type="protein sequence ID" value="PCR89188.1"/>
    <property type="molecule type" value="Genomic_DNA"/>
</dbReference>
<dbReference type="OrthoDB" id="86287at2157"/>
<reference evidence="2 3" key="1">
    <citation type="submission" date="2017-09" db="EMBL/GenBank/DDBJ databases">
        <title>Genome sequences of Natrinema ejinorence JCM 13890T.</title>
        <authorList>
            <person name="Roh S.W."/>
            <person name="Kim Y.B."/>
            <person name="Kim J.Y."/>
        </authorList>
    </citation>
    <scope>NUCLEOTIDE SEQUENCE [LARGE SCALE GENOMIC DNA]</scope>
    <source>
        <strain evidence="2 3">JCM 13890</strain>
    </source>
</reference>
<dbReference type="GO" id="GO:0005886">
    <property type="term" value="C:plasma membrane"/>
    <property type="evidence" value="ECO:0007669"/>
    <property type="project" value="UniProtKB-SubCell"/>
</dbReference>
<gene>
    <name evidence="2" type="ORF">CP557_00730</name>
</gene>
<name>A0A2A5QQQ3_9EURY</name>
<dbReference type="RefSeq" id="WP_097378138.1">
    <property type="nucleotide sequence ID" value="NZ_NXNI01000001.1"/>
</dbReference>
<dbReference type="PANTHER" id="PTHR43471">
    <property type="entry name" value="ABC TRANSPORTER PERMEASE"/>
    <property type="match status" value="1"/>
</dbReference>
<dbReference type="GO" id="GO:0140359">
    <property type="term" value="F:ABC-type transporter activity"/>
    <property type="evidence" value="ECO:0007669"/>
    <property type="project" value="InterPro"/>
</dbReference>
<feature type="transmembrane region" description="Helical" evidence="1">
    <location>
        <begin position="247"/>
        <end position="267"/>
    </location>
</feature>
<feature type="transmembrane region" description="Helical" evidence="1">
    <location>
        <begin position="101"/>
        <end position="123"/>
    </location>
</feature>
<evidence type="ECO:0000313" key="3">
    <source>
        <dbReference type="Proteomes" id="UP000219689"/>
    </source>
</evidence>
<accession>A0A2A5QQQ3</accession>
<dbReference type="AlphaFoldDB" id="A0A2A5QQQ3"/>
<organism evidence="2 3">
    <name type="scientific">Natrinema ejinorense</name>
    <dbReference type="NCBI Taxonomy" id="373386"/>
    <lineage>
        <taxon>Archaea</taxon>
        <taxon>Methanobacteriati</taxon>
        <taxon>Methanobacteriota</taxon>
        <taxon>Stenosarchaea group</taxon>
        <taxon>Halobacteria</taxon>
        <taxon>Halobacteriales</taxon>
        <taxon>Natrialbaceae</taxon>
        <taxon>Natrinema</taxon>
    </lineage>
</organism>
<proteinExistence type="predicted"/>
<dbReference type="Pfam" id="PF12679">
    <property type="entry name" value="ABC2_membrane_2"/>
    <property type="match status" value="1"/>
</dbReference>
<keyword evidence="3" id="KW-1185">Reference proteome</keyword>
<evidence type="ECO:0000256" key="1">
    <source>
        <dbReference type="SAM" id="Phobius"/>
    </source>
</evidence>
<feature type="transmembrane region" description="Helical" evidence="1">
    <location>
        <begin position="170"/>
        <end position="190"/>
    </location>
</feature>
<keyword evidence="1" id="KW-0472">Membrane</keyword>
<keyword evidence="1" id="KW-0812">Transmembrane</keyword>
<feature type="transmembrane region" description="Helical" evidence="1">
    <location>
        <begin position="50"/>
        <end position="74"/>
    </location>
</feature>
<dbReference type="Proteomes" id="UP000219689">
    <property type="component" value="Unassembled WGS sequence"/>
</dbReference>
<feature type="transmembrane region" description="Helical" evidence="1">
    <location>
        <begin position="135"/>
        <end position="158"/>
    </location>
</feature>
<feature type="transmembrane region" description="Helical" evidence="1">
    <location>
        <begin position="20"/>
        <end position="38"/>
    </location>
</feature>
<sequence length="273" mass="29813">MSTLDVARKDFLDVRRSKIVWFVAGLYAFFMILMIYFGQTNVPNPDIKTALRNLTGIGAMFIPLIALVSAYLAIAGERESGGVKYLLSIPNSRRDVVFGKYLTRAAVVTISILAAFLLSAGFAVRWYPSLEIETFVGVAVLTVLYALTYIAVAIGISAATASRSRAMGGAIGFFFVTNVLNLFGPLRLAINYVLNDLAGLDIAGNQIMFVQSVLSPTASYVNATDLVFPDSFRAVQSDVPWFLEGEMMVAILLGWIVVPIVLGLWRFERADLS</sequence>
<keyword evidence="1" id="KW-1133">Transmembrane helix</keyword>